<dbReference type="AlphaFoldDB" id="A0A4U6BJ66"/>
<keyword evidence="8" id="KW-1185">Reference proteome</keyword>
<evidence type="ECO:0000256" key="1">
    <source>
        <dbReference type="ARBA" id="ARBA00010062"/>
    </source>
</evidence>
<dbReference type="Pfam" id="PF13458">
    <property type="entry name" value="Peripla_BP_6"/>
    <property type="match status" value="1"/>
</dbReference>
<dbReference type="CDD" id="cd06343">
    <property type="entry name" value="PBP1_ABC_ligand_binding-like"/>
    <property type="match status" value="1"/>
</dbReference>
<feature type="signal peptide" evidence="5">
    <location>
        <begin position="1"/>
        <end position="22"/>
    </location>
</feature>
<reference evidence="7" key="1">
    <citation type="submission" date="2019-04" db="EMBL/GenBank/DDBJ databases">
        <title>Whole genome sequencing of cave bacteria.</title>
        <authorList>
            <person name="Gan H.M."/>
            <person name="Barton H."/>
            <person name="Savka M.A."/>
        </authorList>
    </citation>
    <scope>NUCLEOTIDE SEQUENCE [LARGE SCALE GENOMIC DNA]</scope>
    <source>
        <strain evidence="7">LC387</strain>
    </source>
</reference>
<keyword evidence="3 5" id="KW-0732">Signal</keyword>
<accession>A0A4U6BJ66</accession>
<dbReference type="Proteomes" id="UP000034832">
    <property type="component" value="Unassembled WGS sequence"/>
</dbReference>
<dbReference type="OrthoDB" id="9791590at2"/>
<proteinExistence type="inferred from homology"/>
<comment type="similarity">
    <text evidence="1">Belongs to the leucine-binding protein family.</text>
</comment>
<comment type="caution">
    <text evidence="7">The sequence shown here is derived from an EMBL/GenBank/DDBJ whole genome shotgun (WGS) entry which is preliminary data.</text>
</comment>
<evidence type="ECO:0000256" key="5">
    <source>
        <dbReference type="SAM" id="SignalP"/>
    </source>
</evidence>
<evidence type="ECO:0000256" key="3">
    <source>
        <dbReference type="ARBA" id="ARBA00022729"/>
    </source>
</evidence>
<organism evidence="7 8">
    <name type="scientific">Afipia massiliensis</name>
    <dbReference type="NCBI Taxonomy" id="211460"/>
    <lineage>
        <taxon>Bacteria</taxon>
        <taxon>Pseudomonadati</taxon>
        <taxon>Pseudomonadota</taxon>
        <taxon>Alphaproteobacteria</taxon>
        <taxon>Hyphomicrobiales</taxon>
        <taxon>Nitrobacteraceae</taxon>
        <taxon>Afipia</taxon>
    </lineage>
</organism>
<keyword evidence="2" id="KW-0813">Transport</keyword>
<dbReference type="InterPro" id="IPR028081">
    <property type="entry name" value="Leu-bd"/>
</dbReference>
<dbReference type="PANTHER" id="PTHR47235:SF1">
    <property type="entry name" value="BLR6548 PROTEIN"/>
    <property type="match status" value="1"/>
</dbReference>
<dbReference type="SUPFAM" id="SSF53822">
    <property type="entry name" value="Periplasmic binding protein-like I"/>
    <property type="match status" value="1"/>
</dbReference>
<evidence type="ECO:0000313" key="8">
    <source>
        <dbReference type="Proteomes" id="UP000034832"/>
    </source>
</evidence>
<name>A0A4U6BJ66_9BRAD</name>
<feature type="domain" description="Leucine-binding protein" evidence="6">
    <location>
        <begin position="31"/>
        <end position="377"/>
    </location>
</feature>
<sequence>MRLMRRIAGVVVFGALAGVAHAAEPGLTATEIRIGEILPLTGPVSFAGEAHYLGTKIALAEANASGGAAGRKIVALTEDDGYVPARSFQAAQKLLADGVFAITGTSGTSHLNAMLPMFIEQKVLTLVTINPAEQAYNPVKKNVFVIGTDYGNAIHAGVKYAVEKLNKKDARFGLIYQDDDFGANNKLGYERAVKEFGLKSVVEIPYKRGQKDFSAEMLRVQKEKVDFLVSGGIIAENVAIFKEAKKLGMTDLRVSTVWTAHLPIVQQLAGDAGDGYYTADYMADLSDPEAAPFVAAAKKFLTADEMKKVNRYTMASYSGASILIQSIRSCEKDLTRDCVIAQLESGRRFSVNGATAPFGFSPTKHFSDSPVSVMVSDTKNARFVRAP</sequence>
<evidence type="ECO:0000259" key="6">
    <source>
        <dbReference type="Pfam" id="PF13458"/>
    </source>
</evidence>
<dbReference type="GO" id="GO:0006865">
    <property type="term" value="P:amino acid transport"/>
    <property type="evidence" value="ECO:0007669"/>
    <property type="project" value="UniProtKB-KW"/>
</dbReference>
<feature type="chain" id="PRO_5020695530" evidence="5">
    <location>
        <begin position="23"/>
        <end position="387"/>
    </location>
</feature>
<evidence type="ECO:0000256" key="4">
    <source>
        <dbReference type="ARBA" id="ARBA00022970"/>
    </source>
</evidence>
<dbReference type="InterPro" id="IPR028082">
    <property type="entry name" value="Peripla_BP_I"/>
</dbReference>
<evidence type="ECO:0000256" key="2">
    <source>
        <dbReference type="ARBA" id="ARBA00022448"/>
    </source>
</evidence>
<dbReference type="EMBL" id="LBIA02000001">
    <property type="protein sequence ID" value="TKT70192.1"/>
    <property type="molecule type" value="Genomic_DNA"/>
</dbReference>
<keyword evidence="4" id="KW-0029">Amino-acid transport</keyword>
<gene>
    <name evidence="7" type="ORF">YH63_001445</name>
</gene>
<dbReference type="PRINTS" id="PR00337">
    <property type="entry name" value="LEUILEVALBP"/>
</dbReference>
<protein>
    <submittedName>
        <fullName evidence="7">Branched-chain amino acid ABC transporter substrate-binding protein</fullName>
    </submittedName>
</protein>
<dbReference type="InterPro" id="IPR000709">
    <property type="entry name" value="Leu_Ile_Val-bd"/>
</dbReference>
<dbReference type="STRING" id="211460.YH63_17425"/>
<dbReference type="Gene3D" id="3.40.50.2300">
    <property type="match status" value="2"/>
</dbReference>
<dbReference type="PANTHER" id="PTHR47235">
    <property type="entry name" value="BLR6548 PROTEIN"/>
    <property type="match status" value="1"/>
</dbReference>
<evidence type="ECO:0000313" key="7">
    <source>
        <dbReference type="EMBL" id="TKT70192.1"/>
    </source>
</evidence>